<dbReference type="InterPro" id="IPR004147">
    <property type="entry name" value="ABC1_dom"/>
</dbReference>
<accession>A0A9W8DSJ8</accession>
<dbReference type="Pfam" id="PF06747">
    <property type="entry name" value="CHCH"/>
    <property type="match status" value="1"/>
</dbReference>
<dbReference type="PANTHER" id="PTHR43173">
    <property type="entry name" value="ABC1 FAMILY PROTEIN"/>
    <property type="match status" value="1"/>
</dbReference>
<evidence type="ECO:0000259" key="3">
    <source>
        <dbReference type="Pfam" id="PF06747"/>
    </source>
</evidence>
<evidence type="ECO:0000256" key="1">
    <source>
        <dbReference type="ARBA" id="ARBA00023157"/>
    </source>
</evidence>
<comment type="caution">
    <text evidence="4">The sequence shown here is derived from an EMBL/GenBank/DDBJ whole genome shotgun (WGS) entry which is preliminary data.</text>
</comment>
<dbReference type="InterPro" id="IPR010625">
    <property type="entry name" value="CHCH"/>
</dbReference>
<feature type="domain" description="CHCH" evidence="3">
    <location>
        <begin position="378"/>
        <end position="410"/>
    </location>
</feature>
<feature type="domain" description="ABC1 atypical kinase-like" evidence="2">
    <location>
        <begin position="23"/>
        <end position="75"/>
    </location>
</feature>
<dbReference type="OrthoDB" id="276296at2759"/>
<dbReference type="EMBL" id="JANBPU010000098">
    <property type="protein sequence ID" value="KAJ1916583.1"/>
    <property type="molecule type" value="Genomic_DNA"/>
</dbReference>
<reference evidence="4" key="1">
    <citation type="submission" date="2022-07" db="EMBL/GenBank/DDBJ databases">
        <title>Phylogenomic reconstructions and comparative analyses of Kickxellomycotina fungi.</title>
        <authorList>
            <person name="Reynolds N.K."/>
            <person name="Stajich J.E."/>
            <person name="Barry K."/>
            <person name="Grigoriev I.V."/>
            <person name="Crous P."/>
            <person name="Smith M.E."/>
        </authorList>
    </citation>
    <scope>NUCLEOTIDE SEQUENCE</scope>
    <source>
        <strain evidence="4">NBRC 100468</strain>
    </source>
</reference>
<evidence type="ECO:0000313" key="4">
    <source>
        <dbReference type="EMBL" id="KAJ1916583.1"/>
    </source>
</evidence>
<evidence type="ECO:0000259" key="2">
    <source>
        <dbReference type="Pfam" id="PF03109"/>
    </source>
</evidence>
<dbReference type="AlphaFoldDB" id="A0A9W8DSJ8"/>
<feature type="domain" description="ABC1 atypical kinase-like" evidence="2">
    <location>
        <begin position="94"/>
        <end position="253"/>
    </location>
</feature>
<name>A0A9W8DSJ8_9FUNG</name>
<dbReference type="Proteomes" id="UP001150538">
    <property type="component" value="Unassembled WGS sequence"/>
</dbReference>
<dbReference type="PANTHER" id="PTHR43173:SF37">
    <property type="entry name" value="ABC1 FAMILY PROTEIN C10F6.14C"/>
    <property type="match status" value="1"/>
</dbReference>
<dbReference type="Pfam" id="PF03109">
    <property type="entry name" value="ABC1"/>
    <property type="match status" value="2"/>
</dbReference>
<dbReference type="InterPro" id="IPR051130">
    <property type="entry name" value="Mito_struct-func_regulator"/>
</dbReference>
<evidence type="ECO:0000313" key="5">
    <source>
        <dbReference type="Proteomes" id="UP001150538"/>
    </source>
</evidence>
<sequence>MGQAIALQAPLLPPQIGAKLRVLYDQAPNISKEEVLLVIGRNFGGKRPEDVFEGFEWEPKASASIAQVHRGKIKTVSLLSENLKSDAAKGGEGEMMDVAIKIQKPAIKKQMEWDLFATRGCFWLVEKMFGIPMMWSVDYVERHVRKEVDFINEADNAEKCIRDVQELGEKKLRDNVYVPKVVRQLSTPEVMTAEWIDGIQMTQVINKHSSGNYDEELTTLIELEKEKWWDTREIMDIIMRLFSFQIFETGHVHVIMAKSAARNSSFATPSETATAATTSVGGRGFDLEMSLPGYDYRPDTKWVDPTPAPENIPKVEEIGATGAPLKSASYFIGGVCQEYNEDFMLCKAENRDPEHCLKEGRKVTRCAASVLSKIKANCAEEFEAHWKCLDVNNQEFKSCRKQERVFNECIFTKLGWKKTIPGAPKDQVPIFEKKNPIYQ</sequence>
<organism evidence="4 5">
    <name type="scientific">Mycoemilia scoparia</name>
    <dbReference type="NCBI Taxonomy" id="417184"/>
    <lineage>
        <taxon>Eukaryota</taxon>
        <taxon>Fungi</taxon>
        <taxon>Fungi incertae sedis</taxon>
        <taxon>Zoopagomycota</taxon>
        <taxon>Kickxellomycotina</taxon>
        <taxon>Kickxellomycetes</taxon>
        <taxon>Kickxellales</taxon>
        <taxon>Kickxellaceae</taxon>
        <taxon>Mycoemilia</taxon>
    </lineage>
</organism>
<protein>
    <submittedName>
        <fullName evidence="4">Ndufa8, NADH-ubiquinone oxidoreductase complex I 19kd subunit</fullName>
    </submittedName>
</protein>
<dbReference type="PROSITE" id="PS51808">
    <property type="entry name" value="CHCH"/>
    <property type="match status" value="2"/>
</dbReference>
<gene>
    <name evidence="4" type="primary">NdufA8</name>
    <name evidence="4" type="ORF">H4219_003702</name>
</gene>
<proteinExistence type="predicted"/>
<keyword evidence="5" id="KW-1185">Reference proteome</keyword>
<keyword evidence="1" id="KW-1015">Disulfide bond</keyword>